<reference evidence="2 3" key="1">
    <citation type="journal article" date="2018" name="Proc. Natl. Acad. Sci. U.S.A.">
        <title>Draft genome sequence of Camellia sinensis var. sinensis provides insights into the evolution of the tea genome and tea quality.</title>
        <authorList>
            <person name="Wei C."/>
            <person name="Yang H."/>
            <person name="Wang S."/>
            <person name="Zhao J."/>
            <person name="Liu C."/>
            <person name="Gao L."/>
            <person name="Xia E."/>
            <person name="Lu Y."/>
            <person name="Tai Y."/>
            <person name="She G."/>
            <person name="Sun J."/>
            <person name="Cao H."/>
            <person name="Tong W."/>
            <person name="Gao Q."/>
            <person name="Li Y."/>
            <person name="Deng W."/>
            <person name="Jiang X."/>
            <person name="Wang W."/>
            <person name="Chen Q."/>
            <person name="Zhang S."/>
            <person name="Li H."/>
            <person name="Wu J."/>
            <person name="Wang P."/>
            <person name="Li P."/>
            <person name="Shi C."/>
            <person name="Zheng F."/>
            <person name="Jian J."/>
            <person name="Huang B."/>
            <person name="Shan D."/>
            <person name="Shi M."/>
            <person name="Fang C."/>
            <person name="Yue Y."/>
            <person name="Li F."/>
            <person name="Li D."/>
            <person name="Wei S."/>
            <person name="Han B."/>
            <person name="Jiang C."/>
            <person name="Yin Y."/>
            <person name="Xia T."/>
            <person name="Zhang Z."/>
            <person name="Bennetzen J.L."/>
            <person name="Zhao S."/>
            <person name="Wan X."/>
        </authorList>
    </citation>
    <scope>NUCLEOTIDE SEQUENCE [LARGE SCALE GENOMIC DNA]</scope>
    <source>
        <strain evidence="3">cv. Shuchazao</strain>
        <tissue evidence="2">Leaf</tissue>
    </source>
</reference>
<dbReference type="GO" id="GO:0003723">
    <property type="term" value="F:RNA binding"/>
    <property type="evidence" value="ECO:0007669"/>
    <property type="project" value="TreeGrafter"/>
</dbReference>
<dbReference type="GO" id="GO:0000973">
    <property type="term" value="P:post-transcriptional tethering of RNA polymerase II gene DNA at nuclear periphery"/>
    <property type="evidence" value="ECO:0007669"/>
    <property type="project" value="TreeGrafter"/>
</dbReference>
<name>A0A4S4F0G5_CAMSN</name>
<evidence type="ECO:0000313" key="2">
    <source>
        <dbReference type="EMBL" id="THG22602.1"/>
    </source>
</evidence>
<accession>A0A4S4F0G5</accession>
<feature type="compositionally biased region" description="Low complexity" evidence="1">
    <location>
        <begin position="982"/>
        <end position="1004"/>
    </location>
</feature>
<dbReference type="Gene3D" id="1.10.10.2360">
    <property type="match status" value="2"/>
</dbReference>
<evidence type="ECO:0000256" key="1">
    <source>
        <dbReference type="SAM" id="MobiDB-lite"/>
    </source>
</evidence>
<sequence length="1010" mass="103110">MARTDSRGGSHNSVALSSAQHFVVGVAKIQNWVRLNMASLTDRRPNPIGQFVGGTGFAAWARQPNAFTSLLSGQPASSPFSSATSYNLFASQTPVFASAAFGASTIPAFGSSVFAAPSSASPFGNSPANPFSSGFEASAAPAISSSPFQTSACHCGTISSSTSCVFRTASSSGFGANSSKPPFGASSSPIFGSSPSVFSSSFSFSTNPSGTTSSQPIFGTTSAPLFGASISPSPFGVPSSSISSTFESVPTNTMSTPLFGSVSAQSPLSQSVAPSFQKQTNDEFEQSTFSFTPGIVPSFVPTSMSGTASTGNECGGNLFARTQFGSPTSPAGFSQTIPSTIAPFQQVQTAHTTGVPIGNFSQSVTGSNGFLGIAIIPTWIPFGQPVTSPPGWITSGQSITSPSTCYNPYHRQGTETVTSSFGSANFGQSAFGSQHGGNRGAVYTKTDHEEDGVKLGSIAAMPIYENKSHEELRWEDYLSGDKGGIGFGASATQSNRFTASYLSGQPASSPFYSTSSSFFVSQTPAFASAGFGASSTHGLVSSVFAPSSFANPFGQSSANPFSSSNPSNPFTSKTPTFGSTVFEASTAPALSSSPFQTSACHCGTRSLSTPCVFGTASASGFGTNTSKPPFGASSSPIFGSSPSVFSSSFSFSTNSSGTTSSQPIFGTLSAPVFPANNSSSPFGAPYSSISSRFGSVPMNIVPPPLFGPITGQSLLPLQTAPSFGKTNAAFGESTFSFTPIIAPSFGPLSIFSTASTGNQSGGNLFSSTQSVCAKSPSGFGQMTPSTTAPFQPVQTANGVLIGSYGFPGIAILPDWIAFNQPVASPPGWSTSAQPMASPMTCYKPYYGQEAETMTPSFGSSNFGQSAFGSQRGGSRVAAYTTTVHVVDGIKLNSISAMPIYVSKSPEELRWEDYLSGDKGGIFFAAPATQPNCSSASYLSGQQGSSPFSSTSSNLFASQTPSFVSTTPGLISSVFAAPSFASPFAQSSANPSSSSTTSKSNPFTPMTAFGS</sequence>
<feature type="region of interest" description="Disordered" evidence="1">
    <location>
        <begin position="982"/>
        <end position="1010"/>
    </location>
</feature>
<dbReference type="GO" id="GO:0044614">
    <property type="term" value="C:nuclear pore cytoplasmic filaments"/>
    <property type="evidence" value="ECO:0007669"/>
    <property type="project" value="TreeGrafter"/>
</dbReference>
<gene>
    <name evidence="2" type="ORF">TEA_023458</name>
</gene>
<evidence type="ECO:0000313" key="3">
    <source>
        <dbReference type="Proteomes" id="UP000306102"/>
    </source>
</evidence>
<organism evidence="2 3">
    <name type="scientific">Camellia sinensis var. sinensis</name>
    <name type="common">China tea</name>
    <dbReference type="NCBI Taxonomy" id="542762"/>
    <lineage>
        <taxon>Eukaryota</taxon>
        <taxon>Viridiplantae</taxon>
        <taxon>Streptophyta</taxon>
        <taxon>Embryophyta</taxon>
        <taxon>Tracheophyta</taxon>
        <taxon>Spermatophyta</taxon>
        <taxon>Magnoliopsida</taxon>
        <taxon>eudicotyledons</taxon>
        <taxon>Gunneridae</taxon>
        <taxon>Pentapetalae</taxon>
        <taxon>asterids</taxon>
        <taxon>Ericales</taxon>
        <taxon>Theaceae</taxon>
        <taxon>Camellia</taxon>
    </lineage>
</organism>
<comment type="caution">
    <text evidence="2">The sequence shown here is derived from an EMBL/GenBank/DDBJ whole genome shotgun (WGS) entry which is preliminary data.</text>
</comment>
<dbReference type="AlphaFoldDB" id="A0A4S4F0G5"/>
<dbReference type="PANTHER" id="PTHR23198">
    <property type="entry name" value="NUCLEOPORIN"/>
    <property type="match status" value="1"/>
</dbReference>
<dbReference type="GO" id="GO:0006405">
    <property type="term" value="P:RNA export from nucleus"/>
    <property type="evidence" value="ECO:0007669"/>
    <property type="project" value="TreeGrafter"/>
</dbReference>
<dbReference type="Pfam" id="PF21240">
    <property type="entry name" value="Nup98_GLEBS"/>
    <property type="match status" value="1"/>
</dbReference>
<dbReference type="InterPro" id="IPR037665">
    <property type="entry name" value="Nucleoporin_S59-like"/>
</dbReference>
<proteinExistence type="predicted"/>
<protein>
    <recommendedName>
        <fullName evidence="4">Peptidase S59 domain-containing protein</fullName>
    </recommendedName>
</protein>
<dbReference type="GO" id="GO:0017056">
    <property type="term" value="F:structural constituent of nuclear pore"/>
    <property type="evidence" value="ECO:0007669"/>
    <property type="project" value="TreeGrafter"/>
</dbReference>
<dbReference type="Proteomes" id="UP000306102">
    <property type="component" value="Unassembled WGS sequence"/>
</dbReference>
<dbReference type="EMBL" id="SDRB02000802">
    <property type="protein sequence ID" value="THG22602.1"/>
    <property type="molecule type" value="Genomic_DNA"/>
</dbReference>
<dbReference type="GO" id="GO:0006606">
    <property type="term" value="P:protein import into nucleus"/>
    <property type="evidence" value="ECO:0007669"/>
    <property type="project" value="TreeGrafter"/>
</dbReference>
<dbReference type="GO" id="GO:0034398">
    <property type="term" value="P:telomere tethering at nuclear periphery"/>
    <property type="evidence" value="ECO:0007669"/>
    <property type="project" value="TreeGrafter"/>
</dbReference>
<dbReference type="GO" id="GO:0008139">
    <property type="term" value="F:nuclear localization sequence binding"/>
    <property type="evidence" value="ECO:0007669"/>
    <property type="project" value="TreeGrafter"/>
</dbReference>
<dbReference type="PANTHER" id="PTHR23198:SF6">
    <property type="entry name" value="NUCLEAR PORE COMPLEX PROTEIN NUP98-NUP96"/>
    <property type="match status" value="1"/>
</dbReference>
<evidence type="ECO:0008006" key="4">
    <source>
        <dbReference type="Google" id="ProtNLM"/>
    </source>
</evidence>
<dbReference type="STRING" id="542762.A0A4S4F0G5"/>
<keyword evidence="3" id="KW-1185">Reference proteome</keyword>